<feature type="compositionally biased region" description="Low complexity" evidence="7">
    <location>
        <begin position="788"/>
        <end position="799"/>
    </location>
</feature>
<dbReference type="SUPFAM" id="SSF51206">
    <property type="entry name" value="cAMP-binding domain-like"/>
    <property type="match status" value="1"/>
</dbReference>
<evidence type="ECO:0000256" key="3">
    <source>
        <dbReference type="ARBA" id="ARBA00022692"/>
    </source>
</evidence>
<keyword evidence="6 8" id="KW-0472">Membrane</keyword>
<proteinExistence type="predicted"/>
<evidence type="ECO:0000256" key="7">
    <source>
        <dbReference type="SAM" id="MobiDB-lite"/>
    </source>
</evidence>
<dbReference type="InterPro" id="IPR000595">
    <property type="entry name" value="cNMP-bd_dom"/>
</dbReference>
<feature type="compositionally biased region" description="Polar residues" evidence="7">
    <location>
        <begin position="951"/>
        <end position="965"/>
    </location>
</feature>
<dbReference type="InterPro" id="IPR018490">
    <property type="entry name" value="cNMP-bd_dom_sf"/>
</dbReference>
<dbReference type="KEGG" id="tet:TTHERM_00717620"/>
<keyword evidence="4 8" id="KW-1133">Transmembrane helix</keyword>
<feature type="transmembrane region" description="Helical" evidence="8">
    <location>
        <begin position="331"/>
        <end position="352"/>
    </location>
</feature>
<keyword evidence="5" id="KW-0406">Ion transport</keyword>
<dbReference type="PROSITE" id="PS50042">
    <property type="entry name" value="CNMP_BINDING_3"/>
    <property type="match status" value="1"/>
</dbReference>
<evidence type="ECO:0000256" key="8">
    <source>
        <dbReference type="SAM" id="Phobius"/>
    </source>
</evidence>
<dbReference type="OrthoDB" id="421226at2759"/>
<feature type="transmembrane region" description="Helical" evidence="8">
    <location>
        <begin position="364"/>
        <end position="383"/>
    </location>
</feature>
<dbReference type="InterPro" id="IPR051413">
    <property type="entry name" value="K/Na_HCN_channel"/>
</dbReference>
<evidence type="ECO:0000256" key="1">
    <source>
        <dbReference type="ARBA" id="ARBA00004141"/>
    </source>
</evidence>
<organism evidence="10 11">
    <name type="scientific">Tetrahymena thermophila (strain SB210)</name>
    <dbReference type="NCBI Taxonomy" id="312017"/>
    <lineage>
        <taxon>Eukaryota</taxon>
        <taxon>Sar</taxon>
        <taxon>Alveolata</taxon>
        <taxon>Ciliophora</taxon>
        <taxon>Intramacronucleata</taxon>
        <taxon>Oligohymenophorea</taxon>
        <taxon>Hymenostomatida</taxon>
        <taxon>Tetrahymenina</taxon>
        <taxon>Tetrahymenidae</taxon>
        <taxon>Tetrahymena</taxon>
    </lineage>
</organism>
<dbReference type="PANTHER" id="PTHR45689">
    <property type="entry name" value="I[[H]] CHANNEL, ISOFORM E"/>
    <property type="match status" value="1"/>
</dbReference>
<feature type="domain" description="Cyclic nucleotide-binding" evidence="9">
    <location>
        <begin position="653"/>
        <end position="713"/>
    </location>
</feature>
<feature type="region of interest" description="Disordered" evidence="7">
    <location>
        <begin position="951"/>
        <end position="984"/>
    </location>
</feature>
<sequence length="1322" mass="155342">MSRQSIQNTLSDNIELQNKSLQGKMFYESMINCLKGDEDFINISQPYNNTDIDEGRQKSHEILQIQSKPMHFDVKNQKRKIEISEFKEDEKTIESQNKSNETSQRKNSIKSINQPTHIQQTYGSIKKQQITNSQSSQEYYDKIKVEISLVDIKKDSINHQEQSKNISDLEVNCLSESCIKTDTKIQKISYIGRKSVSNFERAINMINNILGKSMNRVQRINKHVNNFIQILKNKKNNRQMINLQENEYKIINDLAFSHKKILKRNFFSRYLQQLYRFAKMRIPIPLFMPTNTFRVYWDILQTIYTYLFIYIYSILLFFAMQDQDTVFIKQYYLYTFIFFLADTLVTFNTAYFKKDVIVTNRKQIAWKYLSSSVFIADAISLIIMGSKLMLQNSHLVYNPDNSFQSFAINLLVFFKLKCVNQKKQRFNYAFTLKDNQKHIMKLLNQLLSVIFVAHLVCLAWYTLGQYEIQKGYPVSWISKYNLNDLPYIQIYIYSMYWSVTTMTTVGYGDISACNYIEALFITLSMILFSCVFAYSINNIGFILQEIEKSSKELNDSITIIQRYLKRKNINAFLQSRVRHYLSFLANEQKDRNQQSENQILQILSNKLRNEIVVEINSRILKNNALFSANFSSQILRKLVFIMEEINISPNEIIFEEGDYDDQSIYFIESDNFFGEISFFSGLARNASARSINLSTLYKISRSRFINLIQENQEDFERFKMMESAMPVNVQVIWPRTVLEINVNNNQITCQVLKENIRYFNTQVQIIYQTDEDSFNQYSDYEENKLGDQNSSTNQTSQSSLKDNSSNKSINEKYMFKSDRSLNSTLKDHQVNNNSLKLIKSQIQIGKQSSQVKNQRDSLKDNKIIENLENLLNSERQNSGINNKVINNKSQETNNFNKFDEDQTMILNIENDQYCKESQDKLEKNSEESREQINPSSEQFENLIFQNKTHNSKVQNNLRLSNSTNKDSSHKSLLENNEEKTKIKPNKLTIKFNSNNQDDSNVIYQSQKSDEDVQKQNQGTDVAVKKQKTKKILQSYKEKRPSIESSSYNGIYSACIAQSLALMSAQNQINKFETTVNKLDEKLQTIYEGKSLQNLERNSFLQNFKRNTSSIFSNFSKRQESNQRESFFSNNDLNIIKKYEIQNTSQSFSQKPKNSIEVFGQNSQVFTQHHPNPQKILQKFYKMIDGGADDYLKLDNQKSIYQRLCNSDFDYFILDFFDIMKNYKKFFPHNNFTNIFSYKNSTSQKLKKKIHSSSKNTKQRRKNIFMQQNSVRKSIFCNQIIQQSQFSETDYEKYKPTFLSYGVSQLTETIFPKHKIDISLKIV</sequence>
<dbReference type="GO" id="GO:0098855">
    <property type="term" value="C:HCN channel complex"/>
    <property type="evidence" value="ECO:0007669"/>
    <property type="project" value="TreeGrafter"/>
</dbReference>
<evidence type="ECO:0000313" key="11">
    <source>
        <dbReference type="Proteomes" id="UP000009168"/>
    </source>
</evidence>
<keyword evidence="2" id="KW-0813">Transport</keyword>
<dbReference type="GO" id="GO:0005249">
    <property type="term" value="F:voltage-gated potassium channel activity"/>
    <property type="evidence" value="ECO:0007669"/>
    <property type="project" value="TreeGrafter"/>
</dbReference>
<feature type="transmembrane region" description="Helical" evidence="8">
    <location>
        <begin position="490"/>
        <end position="508"/>
    </location>
</feature>
<dbReference type="Gene3D" id="2.60.120.10">
    <property type="entry name" value="Jelly Rolls"/>
    <property type="match status" value="2"/>
</dbReference>
<dbReference type="PANTHER" id="PTHR45689:SF5">
    <property type="entry name" value="I[[H]] CHANNEL, ISOFORM E"/>
    <property type="match status" value="1"/>
</dbReference>
<dbReference type="GeneID" id="7839522"/>
<evidence type="ECO:0000256" key="4">
    <source>
        <dbReference type="ARBA" id="ARBA00022989"/>
    </source>
</evidence>
<reference evidence="11" key="1">
    <citation type="journal article" date="2006" name="PLoS Biol.">
        <title>Macronuclear genome sequence of the ciliate Tetrahymena thermophila, a model eukaryote.</title>
        <authorList>
            <person name="Eisen J.A."/>
            <person name="Coyne R.S."/>
            <person name="Wu M."/>
            <person name="Wu D."/>
            <person name="Thiagarajan M."/>
            <person name="Wortman J.R."/>
            <person name="Badger J.H."/>
            <person name="Ren Q."/>
            <person name="Amedeo P."/>
            <person name="Jones K.M."/>
            <person name="Tallon L.J."/>
            <person name="Delcher A.L."/>
            <person name="Salzberg S.L."/>
            <person name="Silva J.C."/>
            <person name="Haas B.J."/>
            <person name="Majoros W.H."/>
            <person name="Farzad M."/>
            <person name="Carlton J.M."/>
            <person name="Smith R.K. Jr."/>
            <person name="Garg J."/>
            <person name="Pearlman R.E."/>
            <person name="Karrer K.M."/>
            <person name="Sun L."/>
            <person name="Manning G."/>
            <person name="Elde N.C."/>
            <person name="Turkewitz A.P."/>
            <person name="Asai D.J."/>
            <person name="Wilkes D.E."/>
            <person name="Wang Y."/>
            <person name="Cai H."/>
            <person name="Collins K."/>
            <person name="Stewart B.A."/>
            <person name="Lee S.R."/>
            <person name="Wilamowska K."/>
            <person name="Weinberg Z."/>
            <person name="Ruzzo W.L."/>
            <person name="Wloga D."/>
            <person name="Gaertig J."/>
            <person name="Frankel J."/>
            <person name="Tsao C.-C."/>
            <person name="Gorovsky M.A."/>
            <person name="Keeling P.J."/>
            <person name="Waller R.F."/>
            <person name="Patron N.J."/>
            <person name="Cherry J.M."/>
            <person name="Stover N.A."/>
            <person name="Krieger C.J."/>
            <person name="del Toro C."/>
            <person name="Ryder H.F."/>
            <person name="Williamson S.C."/>
            <person name="Barbeau R.A."/>
            <person name="Hamilton E.P."/>
            <person name="Orias E."/>
        </authorList>
    </citation>
    <scope>NUCLEOTIDE SEQUENCE [LARGE SCALE GENOMIC DNA]</scope>
    <source>
        <strain evidence="11">SB210</strain>
    </source>
</reference>
<keyword evidence="3 8" id="KW-0812">Transmembrane</keyword>
<feature type="transmembrane region" description="Helical" evidence="8">
    <location>
        <begin position="403"/>
        <end position="421"/>
    </location>
</feature>
<dbReference type="InterPro" id="IPR005821">
    <property type="entry name" value="Ion_trans_dom"/>
</dbReference>
<dbReference type="SUPFAM" id="SSF81324">
    <property type="entry name" value="Voltage-gated potassium channels"/>
    <property type="match status" value="1"/>
</dbReference>
<dbReference type="InterPro" id="IPR014710">
    <property type="entry name" value="RmlC-like_jellyroll"/>
</dbReference>
<feature type="compositionally biased region" description="Polar residues" evidence="7">
    <location>
        <begin position="94"/>
        <end position="114"/>
    </location>
</feature>
<accession>Q23EB6</accession>
<evidence type="ECO:0000259" key="9">
    <source>
        <dbReference type="PROSITE" id="PS50042"/>
    </source>
</evidence>
<comment type="subcellular location">
    <subcellularLocation>
        <location evidence="1">Membrane</location>
        <topology evidence="1">Multi-pass membrane protein</topology>
    </subcellularLocation>
</comment>
<protein>
    <submittedName>
        <fullName evidence="10">Cation channel family protein</fullName>
    </submittedName>
</protein>
<dbReference type="CDD" id="cd00038">
    <property type="entry name" value="CAP_ED"/>
    <property type="match status" value="1"/>
</dbReference>
<evidence type="ECO:0000256" key="5">
    <source>
        <dbReference type="ARBA" id="ARBA00023065"/>
    </source>
</evidence>
<dbReference type="GO" id="GO:0035725">
    <property type="term" value="P:sodium ion transmembrane transport"/>
    <property type="evidence" value="ECO:0007669"/>
    <property type="project" value="TreeGrafter"/>
</dbReference>
<dbReference type="Pfam" id="PF00520">
    <property type="entry name" value="Ion_trans"/>
    <property type="match status" value="1"/>
</dbReference>
<feature type="compositionally biased region" description="Basic and acidic residues" evidence="7">
    <location>
        <begin position="916"/>
        <end position="930"/>
    </location>
</feature>
<dbReference type="HOGENOM" id="CLU_003403_1_1_1"/>
<dbReference type="EMBL" id="GG662649">
    <property type="protein sequence ID" value="EAR94837.3"/>
    <property type="molecule type" value="Genomic_DNA"/>
</dbReference>
<keyword evidence="11" id="KW-1185">Reference proteome</keyword>
<evidence type="ECO:0000256" key="6">
    <source>
        <dbReference type="ARBA" id="ARBA00023136"/>
    </source>
</evidence>
<feature type="region of interest" description="Disordered" evidence="7">
    <location>
        <begin position="90"/>
        <end position="114"/>
    </location>
</feature>
<dbReference type="Gene3D" id="1.10.287.630">
    <property type="entry name" value="Helix hairpin bin"/>
    <property type="match status" value="1"/>
</dbReference>
<feature type="transmembrane region" description="Helical" evidence="8">
    <location>
        <begin position="515"/>
        <end position="536"/>
    </location>
</feature>
<dbReference type="InParanoid" id="Q23EB6"/>
<dbReference type="Gene3D" id="1.10.287.70">
    <property type="match status" value="1"/>
</dbReference>
<name>Q23EB6_TETTS</name>
<dbReference type="eggNOG" id="KOG0498">
    <property type="taxonomic scope" value="Eukaryota"/>
</dbReference>
<feature type="transmembrane region" description="Helical" evidence="8">
    <location>
        <begin position="442"/>
        <end position="463"/>
    </location>
</feature>
<feature type="compositionally biased region" description="Basic and acidic residues" evidence="7">
    <location>
        <begin position="966"/>
        <end position="981"/>
    </location>
</feature>
<feature type="region of interest" description="Disordered" evidence="7">
    <location>
        <begin position="782"/>
        <end position="809"/>
    </location>
</feature>
<feature type="region of interest" description="Disordered" evidence="7">
    <location>
        <begin position="916"/>
        <end position="935"/>
    </location>
</feature>
<feature type="transmembrane region" description="Helical" evidence="8">
    <location>
        <begin position="295"/>
        <end position="319"/>
    </location>
</feature>
<dbReference type="Proteomes" id="UP000009168">
    <property type="component" value="Unassembled WGS sequence"/>
</dbReference>
<dbReference type="GO" id="GO:0003254">
    <property type="term" value="P:regulation of membrane depolarization"/>
    <property type="evidence" value="ECO:0007669"/>
    <property type="project" value="TreeGrafter"/>
</dbReference>
<gene>
    <name evidence="10" type="ORF">TTHERM_00717620</name>
</gene>
<evidence type="ECO:0000313" key="10">
    <source>
        <dbReference type="EMBL" id="EAR94837.3"/>
    </source>
</evidence>
<evidence type="ECO:0000256" key="2">
    <source>
        <dbReference type="ARBA" id="ARBA00022448"/>
    </source>
</evidence>
<dbReference type="RefSeq" id="XP_001015082.3">
    <property type="nucleotide sequence ID" value="XM_001015082.3"/>
</dbReference>